<feature type="compositionally biased region" description="Basic and acidic residues" evidence="1">
    <location>
        <begin position="329"/>
        <end position="344"/>
    </location>
</feature>
<evidence type="ECO:0000313" key="2">
    <source>
        <dbReference type="EMBL" id="THH00896.1"/>
    </source>
</evidence>
<evidence type="ECO:0008006" key="4">
    <source>
        <dbReference type="Google" id="ProtNLM"/>
    </source>
</evidence>
<feature type="region of interest" description="Disordered" evidence="1">
    <location>
        <begin position="329"/>
        <end position="359"/>
    </location>
</feature>
<protein>
    <recommendedName>
        <fullName evidence="4">BTB domain-containing protein</fullName>
    </recommendedName>
</protein>
<proteinExistence type="predicted"/>
<comment type="caution">
    <text evidence="2">The sequence shown here is derived from an EMBL/GenBank/DDBJ whole genome shotgun (WGS) entry which is preliminary data.</text>
</comment>
<accession>A0A4S4KQJ9</accession>
<dbReference type="Proteomes" id="UP000309038">
    <property type="component" value="Unassembled WGS sequence"/>
</dbReference>
<keyword evidence="3" id="KW-1185">Reference proteome</keyword>
<evidence type="ECO:0000313" key="3">
    <source>
        <dbReference type="Proteomes" id="UP000309038"/>
    </source>
</evidence>
<name>A0A4S4KQJ9_9APHY</name>
<dbReference type="EMBL" id="SGPJ01000037">
    <property type="protein sequence ID" value="THH00896.1"/>
    <property type="molecule type" value="Genomic_DNA"/>
</dbReference>
<evidence type="ECO:0000256" key="1">
    <source>
        <dbReference type="SAM" id="MobiDB-lite"/>
    </source>
</evidence>
<sequence>MSSPDTEFSSNAHASQNRFPLTEFEVPSRHPDLSFPDGNVVVLTGHQYFVVHQGLLFRHSSVLKEMSDDLSSIDTQYLEGRPVLQLPQTPDDMYYFLRVLYGLASYNDTLHFPVTSALLRLSTLYKVESIRADVLQRLLLSWPLTLSQWEAREKSVTNVDGVYAPRPVLPHPIVIIELAREVDAPELLPAAFYDLSRYLPSQLAAGYTDPHTAVTIYLSAADLFKVFRGKEQAARCFSTFIVKELEGRSVSEFCLNRHEIHPSRKRRCQIAFEAVTYSLIQDINGLVLNRNSDPLFAVADSLHMQTRGDVPAMHVQDFEVLDVDMWEDSREASQDEGAELHEGSEPSEDSEPEEEEASRENTIKLLEDMVVDFLEQLSDALPSADNPKPKKADNKKVIMQLADRRKPVKADGSMGTRNIIFPQKARPDSARPLAQLLRVVDLMHEALTDDMPTTKRFN</sequence>
<organism evidence="2 3">
    <name type="scientific">Hermanssonia centrifuga</name>
    <dbReference type="NCBI Taxonomy" id="98765"/>
    <lineage>
        <taxon>Eukaryota</taxon>
        <taxon>Fungi</taxon>
        <taxon>Dikarya</taxon>
        <taxon>Basidiomycota</taxon>
        <taxon>Agaricomycotina</taxon>
        <taxon>Agaricomycetes</taxon>
        <taxon>Polyporales</taxon>
        <taxon>Meruliaceae</taxon>
        <taxon>Hermanssonia</taxon>
    </lineage>
</organism>
<dbReference type="AlphaFoldDB" id="A0A4S4KQJ9"/>
<feature type="compositionally biased region" description="Acidic residues" evidence="1">
    <location>
        <begin position="345"/>
        <end position="357"/>
    </location>
</feature>
<reference evidence="2 3" key="1">
    <citation type="submission" date="2019-02" db="EMBL/GenBank/DDBJ databases">
        <title>Genome sequencing of the rare red list fungi Phlebia centrifuga.</title>
        <authorList>
            <person name="Buettner E."/>
            <person name="Kellner H."/>
        </authorList>
    </citation>
    <scope>NUCLEOTIDE SEQUENCE [LARGE SCALE GENOMIC DNA]</scope>
    <source>
        <strain evidence="2 3">DSM 108282</strain>
    </source>
</reference>
<gene>
    <name evidence="2" type="ORF">EW026_g1696</name>
</gene>